<evidence type="ECO:0000313" key="2">
    <source>
        <dbReference type="Proteomes" id="UP000645676"/>
    </source>
</evidence>
<dbReference type="AlphaFoldDB" id="A0A832WHJ2"/>
<organism evidence="1 2">
    <name type="scientific">Methanocaldococcus jannaschii</name>
    <dbReference type="NCBI Taxonomy" id="2190"/>
    <lineage>
        <taxon>Archaea</taxon>
        <taxon>Methanobacteriati</taxon>
        <taxon>Methanobacteriota</taxon>
        <taxon>Methanomada group</taxon>
        <taxon>Methanococci</taxon>
        <taxon>Methanococcales</taxon>
        <taxon>Methanocaldococcaceae</taxon>
        <taxon>Methanocaldococcus</taxon>
    </lineage>
</organism>
<proteinExistence type="predicted"/>
<reference evidence="1" key="1">
    <citation type="journal article" date="2020" name="bioRxiv">
        <title>A rank-normalized archaeal taxonomy based on genome phylogeny resolves widespread incomplete and uneven classifications.</title>
        <authorList>
            <person name="Rinke C."/>
            <person name="Chuvochina M."/>
            <person name="Mussig A.J."/>
            <person name="Chaumeil P.-A."/>
            <person name="Waite D.W."/>
            <person name="Whitman W.B."/>
            <person name="Parks D.H."/>
            <person name="Hugenholtz P."/>
        </authorList>
    </citation>
    <scope>NUCLEOTIDE SEQUENCE</scope>
    <source>
        <strain evidence="1">UBA8849</strain>
    </source>
</reference>
<comment type="caution">
    <text evidence="1">The sequence shown here is derived from an EMBL/GenBank/DDBJ whole genome shotgun (WGS) entry which is preliminary data.</text>
</comment>
<sequence length="276" mass="32558">MKFIFEKYYRHPINKYNGSKITPISQKNIFVVIKVELDDNELNNIHDEAKKLAEDVCEKNPSGDIRTEERKLLSSFCGLIAEKVVKQLITEKLMLIKDYIEIKGANVSNENFNYESHNDIEIHLSNDEIITIEIRSSIATKYDLNDILNKDFDILGSYTTSYKSKEHNKDYYFRIIFHNPGDYGYNPHLKKWEYNKRLENAFKQEKNKALDYFKNNVKVYFVGGCTFDDLENYGEHDDLKQKNAEYWIIRPITKGRDVLEILEILEKDILNKLGFL</sequence>
<gene>
    <name evidence="1" type="ORF">HA335_00775</name>
</gene>
<evidence type="ECO:0000313" key="1">
    <source>
        <dbReference type="EMBL" id="HII59107.1"/>
    </source>
</evidence>
<name>A0A832WHJ2_9EURY</name>
<dbReference type="RefSeq" id="WP_010890094.1">
    <property type="nucleotide sequence ID" value="NC_001733.1"/>
</dbReference>
<dbReference type="EMBL" id="DUJR01000003">
    <property type="protein sequence ID" value="HII59107.1"/>
    <property type="molecule type" value="Genomic_DNA"/>
</dbReference>
<dbReference type="Proteomes" id="UP000645676">
    <property type="component" value="Unassembled WGS sequence"/>
</dbReference>
<dbReference type="OMA" id="KCHREYL"/>
<accession>A0A832WHJ2</accession>
<protein>
    <submittedName>
        <fullName evidence="1">Uncharacterized protein</fullName>
    </submittedName>
</protein>